<accession>A0A0B6Z456</accession>
<sequence length="49" mass="5839">MPTLSIVLLSLLMKTFTSLEKNRSKWNKHEEYDTDKNNYRLLVEIVVNI</sequence>
<feature type="chain" id="PRO_5002110936" evidence="1">
    <location>
        <begin position="20"/>
        <end position="49"/>
    </location>
</feature>
<dbReference type="EMBL" id="HACG01016544">
    <property type="protein sequence ID" value="CEK63409.1"/>
    <property type="molecule type" value="Transcribed_RNA"/>
</dbReference>
<evidence type="ECO:0000256" key="1">
    <source>
        <dbReference type="SAM" id="SignalP"/>
    </source>
</evidence>
<name>A0A0B6Z456_9EUPU</name>
<protein>
    <submittedName>
        <fullName evidence="2">Uncharacterized protein</fullName>
    </submittedName>
</protein>
<gene>
    <name evidence="2" type="primary">ORF48215</name>
</gene>
<evidence type="ECO:0000313" key="2">
    <source>
        <dbReference type="EMBL" id="CEK63409.1"/>
    </source>
</evidence>
<proteinExistence type="predicted"/>
<dbReference type="AlphaFoldDB" id="A0A0B6Z456"/>
<organism evidence="2">
    <name type="scientific">Arion vulgaris</name>
    <dbReference type="NCBI Taxonomy" id="1028688"/>
    <lineage>
        <taxon>Eukaryota</taxon>
        <taxon>Metazoa</taxon>
        <taxon>Spiralia</taxon>
        <taxon>Lophotrochozoa</taxon>
        <taxon>Mollusca</taxon>
        <taxon>Gastropoda</taxon>
        <taxon>Heterobranchia</taxon>
        <taxon>Euthyneura</taxon>
        <taxon>Panpulmonata</taxon>
        <taxon>Eupulmonata</taxon>
        <taxon>Stylommatophora</taxon>
        <taxon>Helicina</taxon>
        <taxon>Arionoidea</taxon>
        <taxon>Arionidae</taxon>
        <taxon>Arion</taxon>
    </lineage>
</organism>
<feature type="signal peptide" evidence="1">
    <location>
        <begin position="1"/>
        <end position="19"/>
    </location>
</feature>
<reference evidence="2" key="1">
    <citation type="submission" date="2014-12" db="EMBL/GenBank/DDBJ databases">
        <title>Insight into the proteome of Arion vulgaris.</title>
        <authorList>
            <person name="Aradska J."/>
            <person name="Bulat T."/>
            <person name="Smidak R."/>
            <person name="Sarate P."/>
            <person name="Gangsoo J."/>
            <person name="Sialana F."/>
            <person name="Bilban M."/>
            <person name="Lubec G."/>
        </authorList>
    </citation>
    <scope>NUCLEOTIDE SEQUENCE</scope>
    <source>
        <tissue evidence="2">Skin</tissue>
    </source>
</reference>
<keyword evidence="1" id="KW-0732">Signal</keyword>